<dbReference type="SUPFAM" id="SSF55447">
    <property type="entry name" value="CO dehydrogenase flavoprotein C-terminal domain-like"/>
    <property type="match status" value="1"/>
</dbReference>
<dbReference type="PANTHER" id="PTHR11908:SF132">
    <property type="entry name" value="ALDEHYDE OXIDASE 1-RELATED"/>
    <property type="match status" value="1"/>
</dbReference>
<sequence length="1037" mass="116407">MKEIENSFASNICRCTGYRPIADAFKSFATDIDIRLKMKLQDIEDVGFFKPCGALCQNMCQHKCVTTNEITDQDWCILEKDNNKMIVIDCGNHKWYKPYNLTDVFNVINTNKDYKFIAGNTGQGVYHVIEYPKTIIDIFYVAELKGHLLDVNLILGAGMPLSEMMNLFLEVSASNDGFSYLKQFYEHMDLVAHIPVRNIGTIGGNLYMKYTNNDFQSDIFLLFEAVGAMITIAEAPKKEKTVTLLEFLEIDMRGKIIKNIKLPPLSEYCYFKSYKIMPRSQNAHAVVNAAFLFKFKQNSNLLEKATLVFGSISAKFNHASKTEALLEDKDPYNNKTLKSALKTLYKEISPEDMPPEPSAAYRKMLAVALFYKAILYLCPDEKLNKRFKSGGEAIKRHISNGTQSFDTDKTVWPLNKPVPKLEAQVQCSGEAVFANDLPTEKGELFGSFVTADNRPGSIISGFDIEEALKIPGVIAFYSAKDIPGDNSFTPTNVPLILANEEILCSRVVKYYGEPCGIIVADREKTANKAAKVNVIVRRVGGGYGGKITRSCQIACAAALVAHLQGKICRFILPLETSMMIIGKRLPTSCNFEVGVNKEGEIQYLKNKFYQDNGCAPNETISPITVNHFRNCYDTRRWYIEANSVHTDTPSNTWCRAPSSTEGLAMIENIIERIAYNMGLDPLQVRLINMAKENNPIPEILEQIKKDSNYDERLIEIKKFNTDNRWRKRAMSLIPMTYDLFYLSPYNALVSIYHADGSVSITHGGTEMGQGVNTKVAQVCGYMFGIPLEKISIKPSSSFTSPNSMATGASIGSECVSFATMKACEIILERLKPVREKMDKPVWEKIVKEAFNDGIDLQASYTFSMKDGVKPYDIYGAVVLEVEVDILTGNHDVRRVDLLEDTGRSLSPEIDIGQIEGAFVMGLGYWTSEKNMYDADSGKLLTNRTWTYKPPGIKDIPADFRVYFRRNARNPYGVLQSKATGEPALCMAVVLTHALREAVRAARLEAGYEDQWIEIGNPCTVENIFMSLGHKLEHFKLK</sequence>
<dbReference type="PANTHER" id="PTHR11908">
    <property type="entry name" value="XANTHINE DEHYDROGENASE"/>
    <property type="match status" value="1"/>
</dbReference>
<dbReference type="SUPFAM" id="SSF54665">
    <property type="entry name" value="CO dehydrogenase molybdoprotein N-domain-like"/>
    <property type="match status" value="1"/>
</dbReference>
<evidence type="ECO:0000256" key="6">
    <source>
        <dbReference type="PIRSR" id="PIRSR000127-2"/>
    </source>
</evidence>
<dbReference type="Proteomes" id="UP001153714">
    <property type="component" value="Chromosome 19"/>
</dbReference>
<dbReference type="Pfam" id="PF00941">
    <property type="entry name" value="FAD_binding_5"/>
    <property type="match status" value="1"/>
</dbReference>
<proteinExistence type="predicted"/>
<dbReference type="GO" id="GO:0005506">
    <property type="term" value="F:iron ion binding"/>
    <property type="evidence" value="ECO:0007669"/>
    <property type="project" value="InterPro"/>
</dbReference>
<dbReference type="OrthoDB" id="8300278at2759"/>
<dbReference type="FunFam" id="3.30.465.10:FF:000013">
    <property type="entry name" value="Aldehyde oxidase"/>
    <property type="match status" value="1"/>
</dbReference>
<dbReference type="InterPro" id="IPR016208">
    <property type="entry name" value="Ald_Oxase/xanthine_DH-like"/>
</dbReference>
<feature type="binding site" evidence="6">
    <location>
        <position position="214"/>
    </location>
    <ligand>
        <name>FAD</name>
        <dbReference type="ChEBI" id="CHEBI:57692"/>
    </ligand>
</feature>
<feature type="binding site" evidence="7">
    <location>
        <position position="15"/>
    </location>
    <ligand>
        <name>[2Fe-2S] cluster</name>
        <dbReference type="ChEBI" id="CHEBI:190135"/>
        <label>2</label>
    </ligand>
</feature>
<keyword evidence="6" id="KW-0285">Flavoprotein</keyword>
<reference evidence="9" key="1">
    <citation type="submission" date="2021-12" db="EMBL/GenBank/DDBJ databases">
        <authorList>
            <person name="King R."/>
        </authorList>
    </citation>
    <scope>NUCLEOTIDE SEQUENCE</scope>
</reference>
<dbReference type="Pfam" id="PF02738">
    <property type="entry name" value="MoCoBD_1"/>
    <property type="match status" value="1"/>
</dbReference>
<keyword evidence="7" id="KW-0001">2Fe-2S</keyword>
<dbReference type="InterPro" id="IPR036856">
    <property type="entry name" value="Ald_Oxase/Xan_DH_a/b_sf"/>
</dbReference>
<feature type="binding site" evidence="7">
    <location>
        <position position="13"/>
    </location>
    <ligand>
        <name>[2Fe-2S] cluster</name>
        <dbReference type="ChEBI" id="CHEBI:190135"/>
        <label>2</label>
    </ligand>
</feature>
<dbReference type="InterPro" id="IPR036318">
    <property type="entry name" value="FAD-bd_PCMH-like_sf"/>
</dbReference>
<evidence type="ECO:0000256" key="2">
    <source>
        <dbReference type="ARBA" id="ARBA00011738"/>
    </source>
</evidence>
<comment type="cofactor">
    <cofactor evidence="7">
        <name>[2Fe-2S] cluster</name>
        <dbReference type="ChEBI" id="CHEBI:190135"/>
    </cofactor>
    <text evidence="7">Binds 2 [2Fe-2S] clusters.</text>
</comment>
<dbReference type="InterPro" id="IPR016166">
    <property type="entry name" value="FAD-bd_PCMH"/>
</dbReference>
<feature type="domain" description="FAD-binding PCMH-type" evidence="8">
    <location>
        <begin position="88"/>
        <end position="267"/>
    </location>
</feature>
<evidence type="ECO:0000313" key="9">
    <source>
        <dbReference type="EMBL" id="CAG9788136.1"/>
    </source>
</evidence>
<keyword evidence="7" id="KW-0411">Iron-sulfur</keyword>
<dbReference type="InterPro" id="IPR008274">
    <property type="entry name" value="AldOxase/xan_DH_MoCoBD1"/>
</dbReference>
<evidence type="ECO:0000313" key="10">
    <source>
        <dbReference type="Proteomes" id="UP001153714"/>
    </source>
</evidence>
<keyword evidence="5" id="KW-0576">Peroxisome</keyword>
<comment type="subunit">
    <text evidence="2">Homodimer.</text>
</comment>
<dbReference type="Gene3D" id="3.30.465.10">
    <property type="match status" value="1"/>
</dbReference>
<dbReference type="InterPro" id="IPR016169">
    <property type="entry name" value="FAD-bd_PCMH_sub2"/>
</dbReference>
<evidence type="ECO:0000256" key="7">
    <source>
        <dbReference type="PIRSR" id="PIRSR000127-3"/>
    </source>
</evidence>
<dbReference type="GO" id="GO:0005777">
    <property type="term" value="C:peroxisome"/>
    <property type="evidence" value="ECO:0007669"/>
    <property type="project" value="UniProtKB-SubCell"/>
</dbReference>
<dbReference type="InterPro" id="IPR036683">
    <property type="entry name" value="CO_DH_flav_C_dom_sf"/>
</dbReference>
<dbReference type="AlphaFoldDB" id="A0A9N9WE40"/>
<keyword evidence="4" id="KW-0560">Oxidoreductase</keyword>
<dbReference type="GO" id="GO:0051537">
    <property type="term" value="F:2 iron, 2 sulfur cluster binding"/>
    <property type="evidence" value="ECO:0007669"/>
    <property type="project" value="UniProtKB-KW"/>
</dbReference>
<dbReference type="SUPFAM" id="SSF56003">
    <property type="entry name" value="Molybdenum cofactor-binding domain"/>
    <property type="match status" value="1"/>
</dbReference>
<dbReference type="InterPro" id="IPR046867">
    <property type="entry name" value="AldOxase/xan_DH_MoCoBD2"/>
</dbReference>
<dbReference type="SMART" id="SM01008">
    <property type="entry name" value="Ald_Xan_dh_C"/>
    <property type="match status" value="1"/>
</dbReference>
<keyword evidence="6" id="KW-0274">FAD</keyword>
<dbReference type="FunFam" id="3.30.365.10:FF:000008">
    <property type="entry name" value="Aldehyde oxidase1"/>
    <property type="match status" value="1"/>
</dbReference>
<protein>
    <recommendedName>
        <fullName evidence="8">FAD-binding PCMH-type domain-containing protein</fullName>
    </recommendedName>
</protein>
<dbReference type="GO" id="GO:0071949">
    <property type="term" value="F:FAD binding"/>
    <property type="evidence" value="ECO:0007669"/>
    <property type="project" value="InterPro"/>
</dbReference>
<name>A0A9N9WE40_9NEOP</name>
<reference evidence="9" key="2">
    <citation type="submission" date="2022-10" db="EMBL/GenBank/DDBJ databases">
        <authorList>
            <consortium name="ENA_rothamsted_submissions"/>
            <consortium name="culmorum"/>
            <person name="King R."/>
        </authorList>
    </citation>
    <scope>NUCLEOTIDE SEQUENCE</scope>
</reference>
<dbReference type="InterPro" id="IPR036884">
    <property type="entry name" value="2Fe-2S-bd_dom_sf"/>
</dbReference>
<keyword evidence="3" id="KW-0500">Molybdenum</keyword>
<dbReference type="InterPro" id="IPR000674">
    <property type="entry name" value="Ald_Oxase/Xan_DH_a/b"/>
</dbReference>
<dbReference type="InterPro" id="IPR037165">
    <property type="entry name" value="AldOxase/xan_DH_Mopterin-bd_sf"/>
</dbReference>
<dbReference type="Pfam" id="PF20256">
    <property type="entry name" value="MoCoBD_2"/>
    <property type="match status" value="1"/>
</dbReference>
<evidence type="ECO:0000256" key="5">
    <source>
        <dbReference type="ARBA" id="ARBA00023140"/>
    </source>
</evidence>
<dbReference type="Gene3D" id="1.10.150.120">
    <property type="entry name" value="[2Fe-2S]-binding domain"/>
    <property type="match status" value="1"/>
</dbReference>
<keyword evidence="7" id="KW-0408">Iron</keyword>
<keyword evidence="7" id="KW-0479">Metal-binding</keyword>
<dbReference type="GO" id="GO:0016491">
    <property type="term" value="F:oxidoreductase activity"/>
    <property type="evidence" value="ECO:0007669"/>
    <property type="project" value="UniProtKB-KW"/>
</dbReference>
<dbReference type="Gene3D" id="3.30.390.50">
    <property type="entry name" value="CO dehydrogenase flavoprotein, C-terminal domain"/>
    <property type="match status" value="1"/>
</dbReference>
<dbReference type="InterPro" id="IPR002346">
    <property type="entry name" value="Mopterin_DH_FAD-bd"/>
</dbReference>
<evidence type="ECO:0000256" key="3">
    <source>
        <dbReference type="ARBA" id="ARBA00022505"/>
    </source>
</evidence>
<dbReference type="PROSITE" id="PS51387">
    <property type="entry name" value="FAD_PCMH"/>
    <property type="match status" value="1"/>
</dbReference>
<dbReference type="Gene3D" id="3.30.365.10">
    <property type="entry name" value="Aldehyde oxidase/xanthine dehydrogenase, molybdopterin binding domain"/>
    <property type="match status" value="3"/>
</dbReference>
<dbReference type="EMBL" id="OU893350">
    <property type="protein sequence ID" value="CAG9788136.1"/>
    <property type="molecule type" value="Genomic_DNA"/>
</dbReference>
<feature type="binding site" evidence="6">
    <location>
        <position position="275"/>
    </location>
    <ligand>
        <name>FAD</name>
        <dbReference type="ChEBI" id="CHEBI:57692"/>
    </ligand>
</feature>
<dbReference type="InterPro" id="IPR005107">
    <property type="entry name" value="CO_DH_flav_C"/>
</dbReference>
<evidence type="ECO:0000256" key="4">
    <source>
        <dbReference type="ARBA" id="ARBA00023002"/>
    </source>
</evidence>
<dbReference type="SMART" id="SM01092">
    <property type="entry name" value="CO_deh_flav_C"/>
    <property type="match status" value="1"/>
</dbReference>
<keyword evidence="10" id="KW-1185">Reference proteome</keyword>
<dbReference type="SUPFAM" id="SSF56176">
    <property type="entry name" value="FAD-binding/transporter-associated domain-like"/>
    <property type="match status" value="1"/>
</dbReference>
<comment type="subcellular location">
    <subcellularLocation>
        <location evidence="1">Peroxisome</location>
    </subcellularLocation>
</comment>
<accession>A0A9N9WE40</accession>
<dbReference type="Pfam" id="PF03450">
    <property type="entry name" value="CO_deh_flav_C"/>
    <property type="match status" value="1"/>
</dbReference>
<dbReference type="FunFam" id="3.30.390.50:FF:000003">
    <property type="entry name" value="Aldehyde oxidase1"/>
    <property type="match status" value="1"/>
</dbReference>
<dbReference type="PIRSF" id="PIRSF000127">
    <property type="entry name" value="Xanthine_DH"/>
    <property type="match status" value="1"/>
</dbReference>
<evidence type="ECO:0000259" key="8">
    <source>
        <dbReference type="PROSITE" id="PS51387"/>
    </source>
</evidence>
<dbReference type="Gene3D" id="3.90.1170.50">
    <property type="entry name" value="Aldehyde oxidase/xanthine dehydrogenase, a/b hammerhead"/>
    <property type="match status" value="1"/>
</dbReference>
<organism evidence="9 10">
    <name type="scientific">Diatraea saccharalis</name>
    <name type="common">sugarcane borer</name>
    <dbReference type="NCBI Taxonomy" id="40085"/>
    <lineage>
        <taxon>Eukaryota</taxon>
        <taxon>Metazoa</taxon>
        <taxon>Ecdysozoa</taxon>
        <taxon>Arthropoda</taxon>
        <taxon>Hexapoda</taxon>
        <taxon>Insecta</taxon>
        <taxon>Pterygota</taxon>
        <taxon>Neoptera</taxon>
        <taxon>Endopterygota</taxon>
        <taxon>Lepidoptera</taxon>
        <taxon>Glossata</taxon>
        <taxon>Ditrysia</taxon>
        <taxon>Pyraloidea</taxon>
        <taxon>Crambidae</taxon>
        <taxon>Crambinae</taxon>
        <taxon>Diatraea</taxon>
    </lineage>
</organism>
<dbReference type="SUPFAM" id="SSF47741">
    <property type="entry name" value="CO dehydrogenase ISP C-domain like"/>
    <property type="match status" value="1"/>
</dbReference>
<comment type="cofactor">
    <cofactor evidence="6">
        <name>FAD</name>
        <dbReference type="ChEBI" id="CHEBI:57692"/>
    </cofactor>
</comment>
<gene>
    <name evidence="9" type="ORF">DIATSA_LOCUS5970</name>
</gene>
<evidence type="ECO:0000256" key="1">
    <source>
        <dbReference type="ARBA" id="ARBA00004275"/>
    </source>
</evidence>